<keyword evidence="2" id="KW-0472">Membrane</keyword>
<feature type="transmembrane region" description="Helical" evidence="2">
    <location>
        <begin position="327"/>
        <end position="347"/>
    </location>
</feature>
<reference evidence="3" key="1">
    <citation type="submission" date="2008-01" db="EMBL/GenBank/DDBJ databases">
        <title>Complete sequence of chromosome of Caulobacter sp. K31.</title>
        <authorList>
            <consortium name="US DOE Joint Genome Institute"/>
            <person name="Copeland A."/>
            <person name="Lucas S."/>
            <person name="Lapidus A."/>
            <person name="Barry K."/>
            <person name="Glavina del Rio T."/>
            <person name="Dalin E."/>
            <person name="Tice H."/>
            <person name="Pitluck S."/>
            <person name="Bruce D."/>
            <person name="Goodwin L."/>
            <person name="Thompson L.S."/>
            <person name="Brettin T."/>
            <person name="Detter J.C."/>
            <person name="Han C."/>
            <person name="Schmutz J."/>
            <person name="Larimer F."/>
            <person name="Land M."/>
            <person name="Hauser L."/>
            <person name="Kyrpides N."/>
            <person name="Kim E."/>
            <person name="Stephens C."/>
            <person name="Richardson P."/>
        </authorList>
    </citation>
    <scope>NUCLEOTIDE SEQUENCE [LARGE SCALE GENOMIC DNA]</scope>
    <source>
        <strain evidence="3">K31</strain>
    </source>
</reference>
<dbReference type="Gene3D" id="1.20.1250.20">
    <property type="entry name" value="MFS general substrate transporter like domains"/>
    <property type="match status" value="2"/>
</dbReference>
<protein>
    <submittedName>
        <fullName evidence="3">Major facilitator superfamily MFS_1</fullName>
    </submittedName>
</protein>
<evidence type="ECO:0000313" key="3">
    <source>
        <dbReference type="EMBL" id="ABZ71048.1"/>
    </source>
</evidence>
<feature type="transmembrane region" description="Helical" evidence="2">
    <location>
        <begin position="273"/>
        <end position="295"/>
    </location>
</feature>
<dbReference type="EMBL" id="CP000927">
    <property type="protein sequence ID" value="ABZ71048.1"/>
    <property type="molecule type" value="Genomic_DNA"/>
</dbReference>
<feature type="transmembrane region" description="Helical" evidence="2">
    <location>
        <begin position="156"/>
        <end position="179"/>
    </location>
</feature>
<dbReference type="PANTHER" id="PTHR11328">
    <property type="entry name" value="MAJOR FACILITATOR SUPERFAMILY DOMAIN-CONTAINING PROTEIN"/>
    <property type="match status" value="1"/>
</dbReference>
<evidence type="ECO:0000256" key="2">
    <source>
        <dbReference type="SAM" id="Phobius"/>
    </source>
</evidence>
<feature type="transmembrane region" description="Helical" evidence="2">
    <location>
        <begin position="416"/>
        <end position="438"/>
    </location>
</feature>
<keyword evidence="2" id="KW-0812">Transmembrane</keyword>
<evidence type="ECO:0000256" key="1">
    <source>
        <dbReference type="ARBA" id="ARBA00009617"/>
    </source>
</evidence>
<dbReference type="GO" id="GO:0015293">
    <property type="term" value="F:symporter activity"/>
    <property type="evidence" value="ECO:0007669"/>
    <property type="project" value="InterPro"/>
</dbReference>
<dbReference type="Pfam" id="PF13347">
    <property type="entry name" value="MFS_2"/>
    <property type="match status" value="1"/>
</dbReference>
<gene>
    <name evidence="3" type="ordered locus">Caul_1919</name>
</gene>
<dbReference type="OrthoDB" id="181905at2"/>
<dbReference type="GO" id="GO:0008643">
    <property type="term" value="P:carbohydrate transport"/>
    <property type="evidence" value="ECO:0007669"/>
    <property type="project" value="InterPro"/>
</dbReference>
<feature type="transmembrane region" description="Helical" evidence="2">
    <location>
        <begin position="118"/>
        <end position="144"/>
    </location>
</feature>
<proteinExistence type="inferred from homology"/>
<dbReference type="GO" id="GO:0005886">
    <property type="term" value="C:plasma membrane"/>
    <property type="evidence" value="ECO:0007669"/>
    <property type="project" value="TreeGrafter"/>
</dbReference>
<dbReference type="SUPFAM" id="SSF103473">
    <property type="entry name" value="MFS general substrate transporter"/>
    <property type="match status" value="1"/>
</dbReference>
<feature type="transmembrane region" description="Helical" evidence="2">
    <location>
        <begin position="368"/>
        <end position="396"/>
    </location>
</feature>
<feature type="transmembrane region" description="Helical" evidence="2">
    <location>
        <begin position="191"/>
        <end position="211"/>
    </location>
</feature>
<organism evidence="3">
    <name type="scientific">Caulobacter sp. (strain K31)</name>
    <dbReference type="NCBI Taxonomy" id="366602"/>
    <lineage>
        <taxon>Bacteria</taxon>
        <taxon>Pseudomonadati</taxon>
        <taxon>Pseudomonadota</taxon>
        <taxon>Alphaproteobacteria</taxon>
        <taxon>Caulobacterales</taxon>
        <taxon>Caulobacteraceae</taxon>
        <taxon>Caulobacter</taxon>
    </lineage>
</organism>
<accession>B0T5P0</accession>
<feature type="transmembrane region" description="Helical" evidence="2">
    <location>
        <begin position="48"/>
        <end position="73"/>
    </location>
</feature>
<comment type="similarity">
    <text evidence="1">Belongs to the sodium:galactoside symporter (TC 2.A.2) family.</text>
</comment>
<feature type="transmembrane region" description="Helical" evidence="2">
    <location>
        <begin position="236"/>
        <end position="261"/>
    </location>
</feature>
<feature type="transmembrane region" description="Helical" evidence="2">
    <location>
        <begin position="302"/>
        <end position="321"/>
    </location>
</feature>
<dbReference type="eggNOG" id="COG2211">
    <property type="taxonomic scope" value="Bacteria"/>
</dbReference>
<dbReference type="InterPro" id="IPR036259">
    <property type="entry name" value="MFS_trans_sf"/>
</dbReference>
<dbReference type="PANTHER" id="PTHR11328:SF24">
    <property type="entry name" value="MAJOR FACILITATOR SUPERFAMILY (MFS) PROFILE DOMAIN-CONTAINING PROTEIN"/>
    <property type="match status" value="1"/>
</dbReference>
<keyword evidence="2" id="KW-1133">Transmembrane helix</keyword>
<dbReference type="InterPro" id="IPR039672">
    <property type="entry name" value="MFS_2"/>
</dbReference>
<name>B0T5P0_CAUSK</name>
<dbReference type="HOGENOM" id="CLU_027408_8_0_5"/>
<feature type="transmembrane region" description="Helical" evidence="2">
    <location>
        <begin position="94"/>
        <end position="112"/>
    </location>
</feature>
<dbReference type="AlphaFoldDB" id="B0T5P0"/>
<dbReference type="STRING" id="366602.Caul_1919"/>
<feature type="transmembrane region" description="Helical" evidence="2">
    <location>
        <begin position="21"/>
        <end position="42"/>
    </location>
</feature>
<dbReference type="KEGG" id="cak:Caul_1919"/>
<sequence>MTTLSVAVRSAAGAKGRRRAPGLLSLSLMGIPLTALSLPLVVMIPEHYATVLGLPLAVIGLIFTSVRVFDIVVDPLLGAAMDRTRTRWGRYRPWLIFGAPALMLAVYLLFMAKPGVGPLYLLATLTASFLGWSILSLAQLALASGLAAGYDERSRVYAWLQFASLLGILTVMGFPILSAKLGETSLAPTQLMGWIIIVLMAPAVALAAWRVPEATAAAQKHIVGIKEYLSVVGRQAVFRIAAIDLLFGLGFGTASAMLVFFVTAAKGLDRSAVGVVLIAQVVTAMITVPAVAWLARRLDKHFVLGITGLLAALVSVAFIFLPDHNLLAVSLGMMGWGLSFGAFNLLPRAMMADAGDELRLESGSDQTGVLYALLISSWKLGGALAVGLSFAALALVGYKPALMGANTPQAISGLEMVFAGPSAALFLLGAWLAFTYPLTREKHAAIRLELDARDARGEVPA</sequence>